<dbReference type="GO" id="GO:0016874">
    <property type="term" value="F:ligase activity"/>
    <property type="evidence" value="ECO:0007669"/>
    <property type="project" value="UniProtKB-KW"/>
</dbReference>
<keyword evidence="2 5" id="KW-0812">Transmembrane</keyword>
<sequence>MFGLGLCAVLAMVFWPAGHSAGYAIYWAVFLLCLVLGLSGRAEAEGALGDRVATGLLVCAVLQSIAALVQLANWPSAGLVLPKMYLQAFGNIGQANHYADLVFLGLGSLCFLHARKLLNVWWMIGLAAWLSLAAAASASRSVWLYTFVFAFLGAWAQWRGGDEARRVGRALLVVVLCSVVAQLLVAYGNILDVFGVTSSLERAGDAGSNGQRLYNWQAAWLAIQEHPWLGQGPGSFYKASIDAMFLTPPEKFPKFAEHAHNLPLNLAVEFGVPVALLVTGAIAWWFIRHLRRAPTPTSVWCLAVVGVIGAHSMVEYPLWYTYFLIPFGLCMGIADAEDESLRVVRIPRWVGVSVSVVGLGVLTWIAHDWFAVREAYVRLGSEEPNTSMATREAARAELDKVSRFSVFALHAESLRLQSWHPDEPGAAQIAERCDAHWHYKPGWYMMMRCGEAYAVTQKTASLDRLAVALCDGFSYHRPALREWAQGFDAQDLPGLKLAGRSCL</sequence>
<feature type="domain" description="O-antigen ligase-related" evidence="6">
    <location>
        <begin position="127"/>
        <end position="278"/>
    </location>
</feature>
<keyword evidence="3 5" id="KW-1133">Transmembrane helix</keyword>
<dbReference type="InterPro" id="IPR051533">
    <property type="entry name" value="WaaL-like"/>
</dbReference>
<comment type="caution">
    <text evidence="8">The sequence shown here is derived from an EMBL/GenBank/DDBJ whole genome shotgun (WGS) entry which is preliminary data.</text>
</comment>
<protein>
    <submittedName>
        <fullName evidence="8">O-antigen ligase C-terminal domain-containing protein</fullName>
    </submittedName>
</protein>
<comment type="subcellular location">
    <subcellularLocation>
        <location evidence="1">Membrane</location>
        <topology evidence="1">Multi-pass membrane protein</topology>
    </subcellularLocation>
</comment>
<feature type="transmembrane region" description="Helical" evidence="5">
    <location>
        <begin position="20"/>
        <end position="40"/>
    </location>
</feature>
<dbReference type="InterPro" id="IPR007016">
    <property type="entry name" value="O-antigen_ligase-rel_domated"/>
</dbReference>
<feature type="transmembrane region" description="Helical" evidence="5">
    <location>
        <begin position="299"/>
        <end position="319"/>
    </location>
</feature>
<dbReference type="Pfam" id="PF04932">
    <property type="entry name" value="Wzy_C"/>
    <property type="match status" value="1"/>
</dbReference>
<feature type="domain" description="Virulence factor membrane-bound polymerase C-terminal" evidence="7">
    <location>
        <begin position="299"/>
        <end position="459"/>
    </location>
</feature>
<evidence type="ECO:0000313" key="9">
    <source>
        <dbReference type="Proteomes" id="UP000778523"/>
    </source>
</evidence>
<keyword evidence="8" id="KW-0436">Ligase</keyword>
<dbReference type="EMBL" id="JABCSC020000002">
    <property type="protein sequence ID" value="NSL55310.1"/>
    <property type="molecule type" value="Genomic_DNA"/>
</dbReference>
<dbReference type="RefSeq" id="WP_170021739.1">
    <property type="nucleotide sequence ID" value="NZ_JABCSC020000002.1"/>
</dbReference>
<evidence type="ECO:0000259" key="7">
    <source>
        <dbReference type="Pfam" id="PF11846"/>
    </source>
</evidence>
<proteinExistence type="predicted"/>
<reference evidence="8 9" key="1">
    <citation type="submission" date="2020-06" db="EMBL/GenBank/DDBJ databases">
        <title>Draft genome of Uliginosibacterium sp. IMCC34675.</title>
        <authorList>
            <person name="Song J."/>
        </authorList>
    </citation>
    <scope>NUCLEOTIDE SEQUENCE [LARGE SCALE GENOMIC DNA]</scope>
    <source>
        <strain evidence="8 9">IMCC34675</strain>
    </source>
</reference>
<name>A0ABX2IF44_9RHOO</name>
<evidence type="ECO:0000259" key="6">
    <source>
        <dbReference type="Pfam" id="PF04932"/>
    </source>
</evidence>
<evidence type="ECO:0000256" key="3">
    <source>
        <dbReference type="ARBA" id="ARBA00022989"/>
    </source>
</evidence>
<feature type="transmembrane region" description="Helical" evidence="5">
    <location>
        <begin position="270"/>
        <end position="287"/>
    </location>
</feature>
<evidence type="ECO:0000256" key="4">
    <source>
        <dbReference type="ARBA" id="ARBA00023136"/>
    </source>
</evidence>
<gene>
    <name evidence="8" type="ORF">HJ583_009770</name>
</gene>
<dbReference type="Pfam" id="PF11846">
    <property type="entry name" value="Wzy_C_2"/>
    <property type="match status" value="1"/>
</dbReference>
<accession>A0ABX2IF44</accession>
<dbReference type="PANTHER" id="PTHR37422:SF21">
    <property type="entry name" value="EXOQ-LIKE PROTEIN"/>
    <property type="match status" value="1"/>
</dbReference>
<feature type="transmembrane region" description="Helical" evidence="5">
    <location>
        <begin position="95"/>
        <end position="112"/>
    </location>
</feature>
<feature type="transmembrane region" description="Helical" evidence="5">
    <location>
        <begin position="52"/>
        <end position="75"/>
    </location>
</feature>
<feature type="transmembrane region" description="Helical" evidence="5">
    <location>
        <begin position="170"/>
        <end position="190"/>
    </location>
</feature>
<evidence type="ECO:0000256" key="5">
    <source>
        <dbReference type="SAM" id="Phobius"/>
    </source>
</evidence>
<evidence type="ECO:0000256" key="1">
    <source>
        <dbReference type="ARBA" id="ARBA00004141"/>
    </source>
</evidence>
<dbReference type="PANTHER" id="PTHR37422">
    <property type="entry name" value="TEICHURONIC ACID BIOSYNTHESIS PROTEIN TUAE"/>
    <property type="match status" value="1"/>
</dbReference>
<keyword evidence="9" id="KW-1185">Reference proteome</keyword>
<feature type="transmembrane region" description="Helical" evidence="5">
    <location>
        <begin position="142"/>
        <end position="158"/>
    </location>
</feature>
<dbReference type="InterPro" id="IPR021797">
    <property type="entry name" value="Wzy_C_2"/>
</dbReference>
<keyword evidence="4 5" id="KW-0472">Membrane</keyword>
<evidence type="ECO:0000313" key="8">
    <source>
        <dbReference type="EMBL" id="NSL55310.1"/>
    </source>
</evidence>
<dbReference type="Proteomes" id="UP000778523">
    <property type="component" value="Unassembled WGS sequence"/>
</dbReference>
<organism evidence="8 9">
    <name type="scientific">Uliginosibacterium aquaticum</name>
    <dbReference type="NCBI Taxonomy" id="2731212"/>
    <lineage>
        <taxon>Bacteria</taxon>
        <taxon>Pseudomonadati</taxon>
        <taxon>Pseudomonadota</taxon>
        <taxon>Betaproteobacteria</taxon>
        <taxon>Rhodocyclales</taxon>
        <taxon>Zoogloeaceae</taxon>
        <taxon>Uliginosibacterium</taxon>
    </lineage>
</organism>
<evidence type="ECO:0000256" key="2">
    <source>
        <dbReference type="ARBA" id="ARBA00022692"/>
    </source>
</evidence>
<feature type="transmembrane region" description="Helical" evidence="5">
    <location>
        <begin position="119"/>
        <end position="136"/>
    </location>
</feature>